<accession>A0A066WAL2</accession>
<name>A0A066WAL2_TILAU</name>
<organism evidence="2 3">
    <name type="scientific">Tilletiaria anomala (strain ATCC 24038 / CBS 436.72 / UBC 951)</name>
    <dbReference type="NCBI Taxonomy" id="1037660"/>
    <lineage>
        <taxon>Eukaryota</taxon>
        <taxon>Fungi</taxon>
        <taxon>Dikarya</taxon>
        <taxon>Basidiomycota</taxon>
        <taxon>Ustilaginomycotina</taxon>
        <taxon>Exobasidiomycetes</taxon>
        <taxon>Georgefischeriales</taxon>
        <taxon>Tilletiariaceae</taxon>
        <taxon>Tilletiaria</taxon>
    </lineage>
</organism>
<keyword evidence="3" id="KW-1185">Reference proteome</keyword>
<dbReference type="OrthoDB" id="3344476at2759"/>
<dbReference type="InParanoid" id="A0A066WAL2"/>
<dbReference type="EMBL" id="JMSN01000021">
    <property type="protein sequence ID" value="KDN49593.1"/>
    <property type="molecule type" value="Genomic_DNA"/>
</dbReference>
<dbReference type="RefSeq" id="XP_013244379.1">
    <property type="nucleotide sequence ID" value="XM_013388925.1"/>
</dbReference>
<feature type="compositionally biased region" description="Polar residues" evidence="1">
    <location>
        <begin position="17"/>
        <end position="28"/>
    </location>
</feature>
<dbReference type="GeneID" id="25264105"/>
<dbReference type="AlphaFoldDB" id="A0A066WAL2"/>
<sequence length="444" mass="49139">MSPTPALFSRAPAADLNNRSKSATQSQNRRQDVPVSKASTLPYEIFFQILVLASVDQQVGPKLLSLSRDIYERLSQHVYAKVTLSSAHAIDAFASLLRSRPEFGRKVKSLWIGPTELDSDLLSALAPPESVMCRSVNLRDKVYTYTKFILRSCRKVDNLALSGGLCVPDAAFAYGTACQPKRLTCVNPHSFVGAFSAPIFNKVIELHLIDTSLAVEDGDEISKMQNLRHFIWSSPKDTSDPAQETGRIHRLVLQSLNGELPAHLMNNPFTFGSGMPDMPLSPNVANKLSTRAKNLERISLLTSQGRCVAFVRNMQPLSEMRMDLEDDGASTDSGIFLATVPASKKAQERKHDPSVTLDSRAAAATSSTKVKWILVRTCSLEPEMIEEWQALQEEVCSVRYRWDDYKPSRVTHGLLEGCNDGGNSAANGRKALRTFHTRWLAFLA</sequence>
<feature type="region of interest" description="Disordered" evidence="1">
    <location>
        <begin position="1"/>
        <end position="34"/>
    </location>
</feature>
<dbReference type="Proteomes" id="UP000027361">
    <property type="component" value="Unassembled WGS sequence"/>
</dbReference>
<protein>
    <submittedName>
        <fullName evidence="2">Uncharacterized protein</fullName>
    </submittedName>
</protein>
<reference evidence="2 3" key="1">
    <citation type="submission" date="2014-05" db="EMBL/GenBank/DDBJ databases">
        <title>Draft genome sequence of a rare smut relative, Tilletiaria anomala UBC 951.</title>
        <authorList>
            <consortium name="DOE Joint Genome Institute"/>
            <person name="Toome M."/>
            <person name="Kuo A."/>
            <person name="Henrissat B."/>
            <person name="Lipzen A."/>
            <person name="Tritt A."/>
            <person name="Yoshinaga Y."/>
            <person name="Zane M."/>
            <person name="Barry K."/>
            <person name="Grigoriev I.V."/>
            <person name="Spatafora J.W."/>
            <person name="Aimea M.C."/>
        </authorList>
    </citation>
    <scope>NUCLEOTIDE SEQUENCE [LARGE SCALE GENOMIC DNA]</scope>
    <source>
        <strain evidence="2 3">UBC 951</strain>
    </source>
</reference>
<evidence type="ECO:0000256" key="1">
    <source>
        <dbReference type="SAM" id="MobiDB-lite"/>
    </source>
</evidence>
<evidence type="ECO:0000313" key="3">
    <source>
        <dbReference type="Proteomes" id="UP000027361"/>
    </source>
</evidence>
<evidence type="ECO:0000313" key="2">
    <source>
        <dbReference type="EMBL" id="KDN49593.1"/>
    </source>
</evidence>
<proteinExistence type="predicted"/>
<dbReference type="HOGENOM" id="CLU_614126_0_0_1"/>
<gene>
    <name evidence="2" type="ORF">K437DRAFT_255271</name>
</gene>
<comment type="caution">
    <text evidence="2">The sequence shown here is derived from an EMBL/GenBank/DDBJ whole genome shotgun (WGS) entry which is preliminary data.</text>
</comment>